<keyword evidence="4" id="KW-1185">Reference proteome</keyword>
<gene>
    <name evidence="3" type="ORF">SAMN04488509_101282</name>
</gene>
<dbReference type="RefSeq" id="WP_091237947.1">
    <property type="nucleotide sequence ID" value="NZ_FNAG01000001.1"/>
</dbReference>
<dbReference type="STRING" id="265719.SAMN04488509_101282"/>
<name>A0A1G6S3D1_9GAMM</name>
<evidence type="ECO:0000256" key="1">
    <source>
        <dbReference type="SAM" id="MobiDB-lite"/>
    </source>
</evidence>
<feature type="signal peptide" evidence="2">
    <location>
        <begin position="1"/>
        <end position="21"/>
    </location>
</feature>
<dbReference type="EMBL" id="FNAG01000001">
    <property type="protein sequence ID" value="SDD11368.1"/>
    <property type="molecule type" value="Genomic_DNA"/>
</dbReference>
<dbReference type="OrthoDB" id="614750at2"/>
<dbReference type="Proteomes" id="UP000199603">
    <property type="component" value="Unassembled WGS sequence"/>
</dbReference>
<protein>
    <recommendedName>
        <fullName evidence="5">Metallo-peptidase family M12B Reprolysin-like</fullName>
    </recommendedName>
</protein>
<organism evidence="3 4">
    <name type="scientific">Aquimonas voraii</name>
    <dbReference type="NCBI Taxonomy" id="265719"/>
    <lineage>
        <taxon>Bacteria</taxon>
        <taxon>Pseudomonadati</taxon>
        <taxon>Pseudomonadota</taxon>
        <taxon>Gammaproteobacteria</taxon>
        <taxon>Lysobacterales</taxon>
        <taxon>Lysobacteraceae</taxon>
        <taxon>Aquimonas</taxon>
    </lineage>
</organism>
<evidence type="ECO:0008006" key="5">
    <source>
        <dbReference type="Google" id="ProtNLM"/>
    </source>
</evidence>
<reference evidence="3 4" key="1">
    <citation type="submission" date="2016-10" db="EMBL/GenBank/DDBJ databases">
        <authorList>
            <person name="de Groot N.N."/>
        </authorList>
    </citation>
    <scope>NUCLEOTIDE SEQUENCE [LARGE SCALE GENOMIC DNA]</scope>
    <source>
        <strain evidence="3 4">DSM 16957</strain>
    </source>
</reference>
<feature type="region of interest" description="Disordered" evidence="1">
    <location>
        <begin position="171"/>
        <end position="192"/>
    </location>
</feature>
<accession>A0A1G6S3D1</accession>
<proteinExistence type="predicted"/>
<feature type="chain" id="PRO_5011597120" description="Metallo-peptidase family M12B Reprolysin-like" evidence="2">
    <location>
        <begin position="22"/>
        <end position="775"/>
    </location>
</feature>
<keyword evidence="2" id="KW-0732">Signal</keyword>
<evidence type="ECO:0000313" key="3">
    <source>
        <dbReference type="EMBL" id="SDD11368.1"/>
    </source>
</evidence>
<evidence type="ECO:0000256" key="2">
    <source>
        <dbReference type="SAM" id="SignalP"/>
    </source>
</evidence>
<sequence length="775" mass="83134">MKRLARSFILASIATPALGFAQSTPLALLPGQPQELQIPGRQITTSWVVDVPADARRMRLELAAANPAQDVDLLLRRGTPFDLRTEGGIDVNQFFDQAHYRSASAGGEEFLLVSDANPIALSPGRWHIGLVNFDSAPADASLTVSFQQEESAHAQVEFVFDHAGTTQNPCDTSGWNDSTPLEPARGNPGTTLGEQRREAARAAARLLSEQLKPRLPVRIQACWSDLGDATGNRFTLAQAAPQSVFVSDVGFGSNLPALERDYTWFAMAAAAQQLGTSSCRIDRRIACGGEFDVRATFNSKLDQPGAARFDYGINSGASGVGSSFVSVALHEVLHGLGIFGLVNLEEDADGPIGAKLRLVDGGPAWDDAYGARAVAVNAGGEGFREFLRISDAERAAALTSFGRLRFAGERAATTAGTLNFAPPDNFIRLHSPTTIEAGSTYSHIQSFASYGPQLMYPTVGSTPPRELGIAGGMLRDLGWRDTPGTSKTFSSAPSYQFYDPARSGHGIDFRLISPSITGRDAEYFLGFYTFDADGNPEWYVSSGPVVDGVFVPARNTFGDSLLRQNYLGPNNSVSDASAAYSGTIRINFNNARLHPACQDGHPDRRLDGPLAVMTARINGERIQWCMQPVVMPGRVQRDFSSIWYSLGDSGWGLALQSFDGSTDRGTAADGLFSILFYADATGKPRWAIGQATDFRPGQAQPLRQVAGYCRTCPSTDGIQLSEPIGSMTLDLVQGGAGAQGNRISFDVTYPGTEGGRFQRDRVNLFPNSDPTLGGN</sequence>
<dbReference type="AlphaFoldDB" id="A0A1G6S3D1"/>
<evidence type="ECO:0000313" key="4">
    <source>
        <dbReference type="Proteomes" id="UP000199603"/>
    </source>
</evidence>